<evidence type="ECO:0000313" key="3">
    <source>
        <dbReference type="Proteomes" id="UP000823775"/>
    </source>
</evidence>
<dbReference type="PANTHER" id="PTHR35546">
    <property type="entry name" value="F-BOX PROTEIN INTERACTION DOMAIN PROTEIN-RELATED"/>
    <property type="match status" value="1"/>
</dbReference>
<dbReference type="PANTHER" id="PTHR35546:SF81">
    <property type="entry name" value="F-BOX DOMAIN-CONTAINING PROTEIN"/>
    <property type="match status" value="1"/>
</dbReference>
<comment type="caution">
    <text evidence="2">The sequence shown here is derived from an EMBL/GenBank/DDBJ whole genome shotgun (WGS) entry which is preliminary data.</text>
</comment>
<dbReference type="SUPFAM" id="SSF81383">
    <property type="entry name" value="F-box domain"/>
    <property type="match status" value="1"/>
</dbReference>
<sequence length="507" mass="58540">MRAVYPGDCCLGLSGGKLCFASIDWTTIICWQLSNFPSRDAVWVRKYVLDVATVVQKCQEDFGLGGRSALDVEVRNMVFHPALPHILYLQIRGKNLCMILEMLGGRRNATNCFPMSGLNGRVFYRLSINRLFVPEEIVINILNRLPWKSLARFICISENWRKYIAEIYRGRLQLPEPYLIGFFCVEKRFQSRFFFSSKESPLLIGTSLDKSVNFIGERVYVVASSNGFLLCNKLRSRQRIYYVYNPTTRQRLDVPKTRILMKDPYVGFIVLKETDESVSFTIVRYVIPPPIYWDKFHFQYSLTIESFSSHTNVWTANKLIVDVPMHLYPSRDMTSSSSAAVVNGLFCWLNYGSMAIYDSVNKCFWVLELPEQTRAVYPGDCCLGLSGGELCFASIDWTTIICWQLSNFPSRDAVWVRKYVLDVATVVQKCQENFGLGGRSALDVEVRNMVFHPALPHILYLQIRGKVISYDLKTATAQLVYDFGDAWRKTQHYKLFSYEWPQWPRLL</sequence>
<organism evidence="2 3">
    <name type="scientific">Datura stramonium</name>
    <name type="common">Jimsonweed</name>
    <name type="synonym">Common thornapple</name>
    <dbReference type="NCBI Taxonomy" id="4076"/>
    <lineage>
        <taxon>Eukaryota</taxon>
        <taxon>Viridiplantae</taxon>
        <taxon>Streptophyta</taxon>
        <taxon>Embryophyta</taxon>
        <taxon>Tracheophyta</taxon>
        <taxon>Spermatophyta</taxon>
        <taxon>Magnoliopsida</taxon>
        <taxon>eudicotyledons</taxon>
        <taxon>Gunneridae</taxon>
        <taxon>Pentapetalae</taxon>
        <taxon>asterids</taxon>
        <taxon>lamiids</taxon>
        <taxon>Solanales</taxon>
        <taxon>Solanaceae</taxon>
        <taxon>Solanoideae</taxon>
        <taxon>Datureae</taxon>
        <taxon>Datura</taxon>
    </lineage>
</organism>
<feature type="domain" description="F-box protein At3g26010-like beta-propeller" evidence="1">
    <location>
        <begin position="217"/>
        <end position="482"/>
    </location>
</feature>
<name>A0ABS8TFF5_DATST</name>
<evidence type="ECO:0000313" key="2">
    <source>
        <dbReference type="EMBL" id="MCD7469284.1"/>
    </source>
</evidence>
<keyword evidence="3" id="KW-1185">Reference proteome</keyword>
<gene>
    <name evidence="2" type="ORF">HAX54_008212</name>
</gene>
<protein>
    <recommendedName>
        <fullName evidence="1">F-box protein At3g26010-like beta-propeller domain-containing protein</fullName>
    </recommendedName>
</protein>
<accession>A0ABS8TFF5</accession>
<reference evidence="2 3" key="1">
    <citation type="journal article" date="2021" name="BMC Genomics">
        <title>Datura genome reveals duplications of psychoactive alkaloid biosynthetic genes and high mutation rate following tissue culture.</title>
        <authorList>
            <person name="Rajewski A."/>
            <person name="Carter-House D."/>
            <person name="Stajich J."/>
            <person name="Litt A."/>
        </authorList>
    </citation>
    <scope>NUCLEOTIDE SEQUENCE [LARGE SCALE GENOMIC DNA]</scope>
    <source>
        <strain evidence="2">AR-01</strain>
    </source>
</reference>
<dbReference type="Pfam" id="PF24750">
    <property type="entry name" value="b-prop_At3g26010-like"/>
    <property type="match status" value="1"/>
</dbReference>
<dbReference type="InterPro" id="IPR036047">
    <property type="entry name" value="F-box-like_dom_sf"/>
</dbReference>
<proteinExistence type="predicted"/>
<dbReference type="Proteomes" id="UP000823775">
    <property type="component" value="Unassembled WGS sequence"/>
</dbReference>
<dbReference type="EMBL" id="JACEIK010001422">
    <property type="protein sequence ID" value="MCD7469284.1"/>
    <property type="molecule type" value="Genomic_DNA"/>
</dbReference>
<evidence type="ECO:0000259" key="1">
    <source>
        <dbReference type="Pfam" id="PF24750"/>
    </source>
</evidence>
<dbReference type="InterPro" id="IPR056592">
    <property type="entry name" value="Beta-prop_At3g26010-like"/>
</dbReference>
<dbReference type="InterPro" id="IPR055290">
    <property type="entry name" value="At3g26010-like"/>
</dbReference>